<dbReference type="InterPro" id="IPR036866">
    <property type="entry name" value="RibonucZ/Hydroxyglut_hydro"/>
</dbReference>
<evidence type="ECO:0000256" key="1">
    <source>
        <dbReference type="ARBA" id="ARBA00001947"/>
    </source>
</evidence>
<dbReference type="Proteomes" id="UP000325945">
    <property type="component" value="Unassembled WGS sequence"/>
</dbReference>
<sequence>MSRKLFSVRNKDTKELGGHKRAFSVTDMGINANAIWYGPGDVGKNLHRATWSEIDEARGFEDVLGNLGTISLSFSLLGDGSIHAAIFPANSAAMSLLPTGAKLWLLNLGILDLDAANVLMGANQFPAHLPPQPHERRDLIMIAALIFHPEIGLILFDTGSCEDIIGSWGTRAMECAPRIWNKSIHGLPEAIKATGAGEIEDVKAVVLSHLHCDHAGGLEHFFGTDIPIWCHEEEFKNAFWTFATGIERGTYLGDYLDVSHLNWKTFSGQSFELFNGIIMHHCARHTPGSVAMELNLEHTGTVVLTGDMFHVWENYEQGLPPGTLTRDFNAWHRSREYIRNLVIRKKAKVVLGHDLRFFNAFGPGAAS</sequence>
<protein>
    <submittedName>
        <fullName evidence="7">Beta-lactamase-like protein</fullName>
    </submittedName>
</protein>
<reference evidence="8" key="1">
    <citation type="submission" date="2019-04" db="EMBL/GenBank/DDBJ databases">
        <title>Friends and foes A comparative genomics studyof 23 Aspergillus species from section Flavi.</title>
        <authorList>
            <consortium name="DOE Joint Genome Institute"/>
            <person name="Kjaerbolling I."/>
            <person name="Vesth T."/>
            <person name="Frisvad J.C."/>
            <person name="Nybo J.L."/>
            <person name="Theobald S."/>
            <person name="Kildgaard S."/>
            <person name="Isbrandt T."/>
            <person name="Kuo A."/>
            <person name="Sato A."/>
            <person name="Lyhne E.K."/>
            <person name="Kogle M.E."/>
            <person name="Wiebenga A."/>
            <person name="Kun R.S."/>
            <person name="Lubbers R.J."/>
            <person name="Makela M.R."/>
            <person name="Barry K."/>
            <person name="Chovatia M."/>
            <person name="Clum A."/>
            <person name="Daum C."/>
            <person name="Haridas S."/>
            <person name="He G."/>
            <person name="LaButti K."/>
            <person name="Lipzen A."/>
            <person name="Mondo S."/>
            <person name="Riley R."/>
            <person name="Salamov A."/>
            <person name="Simmons B.A."/>
            <person name="Magnuson J.K."/>
            <person name="Henrissat B."/>
            <person name="Mortensen U.H."/>
            <person name="Larsen T.O."/>
            <person name="Devries R.P."/>
            <person name="Grigoriev I.V."/>
            <person name="Machida M."/>
            <person name="Baker S.E."/>
            <person name="Andersen M.R."/>
        </authorList>
    </citation>
    <scope>NUCLEOTIDE SEQUENCE [LARGE SCALE GENOMIC DNA]</scope>
    <source>
        <strain evidence="8">CBS 130017</strain>
    </source>
</reference>
<evidence type="ECO:0000259" key="6">
    <source>
        <dbReference type="SMART" id="SM00849"/>
    </source>
</evidence>
<comment type="similarity">
    <text evidence="2">Belongs to the metallo-beta-lactamase superfamily.</text>
</comment>
<evidence type="ECO:0000313" key="8">
    <source>
        <dbReference type="Proteomes" id="UP000325945"/>
    </source>
</evidence>
<keyword evidence="3" id="KW-0479">Metal-binding</keyword>
<dbReference type="PANTHER" id="PTHR42978:SF2">
    <property type="entry name" value="102 KBASES UNSTABLE REGION: FROM 1 TO 119443"/>
    <property type="match status" value="1"/>
</dbReference>
<dbReference type="SMART" id="SM00849">
    <property type="entry name" value="Lactamase_B"/>
    <property type="match status" value="1"/>
</dbReference>
<gene>
    <name evidence="7" type="ORF">BDV39DRAFT_199395</name>
</gene>
<dbReference type="GO" id="GO:0046872">
    <property type="term" value="F:metal ion binding"/>
    <property type="evidence" value="ECO:0007669"/>
    <property type="project" value="UniProtKB-KW"/>
</dbReference>
<dbReference type="GO" id="GO:0016787">
    <property type="term" value="F:hydrolase activity"/>
    <property type="evidence" value="ECO:0007669"/>
    <property type="project" value="UniProtKB-KW"/>
</dbReference>
<keyword evidence="5" id="KW-0862">Zinc</keyword>
<dbReference type="Gene3D" id="3.60.15.10">
    <property type="entry name" value="Ribonuclease Z/Hydroxyacylglutathione hydrolase-like"/>
    <property type="match status" value="1"/>
</dbReference>
<dbReference type="InterPro" id="IPR051013">
    <property type="entry name" value="MBL_superfamily_lactonases"/>
</dbReference>
<name>A0A5N6XII0_9EURO</name>
<dbReference type="PANTHER" id="PTHR42978">
    <property type="entry name" value="QUORUM-QUENCHING LACTONASE YTNP-RELATED-RELATED"/>
    <property type="match status" value="1"/>
</dbReference>
<dbReference type="EMBL" id="ML741763">
    <property type="protein sequence ID" value="KAE8333044.1"/>
    <property type="molecule type" value="Genomic_DNA"/>
</dbReference>
<evidence type="ECO:0000256" key="3">
    <source>
        <dbReference type="ARBA" id="ARBA00022723"/>
    </source>
</evidence>
<proteinExistence type="inferred from homology"/>
<organism evidence="7 8">
    <name type="scientific">Aspergillus sergii</name>
    <dbReference type="NCBI Taxonomy" id="1034303"/>
    <lineage>
        <taxon>Eukaryota</taxon>
        <taxon>Fungi</taxon>
        <taxon>Dikarya</taxon>
        <taxon>Ascomycota</taxon>
        <taxon>Pezizomycotina</taxon>
        <taxon>Eurotiomycetes</taxon>
        <taxon>Eurotiomycetidae</taxon>
        <taxon>Eurotiales</taxon>
        <taxon>Aspergillaceae</taxon>
        <taxon>Aspergillus</taxon>
        <taxon>Aspergillus subgen. Circumdati</taxon>
    </lineage>
</organism>
<dbReference type="AlphaFoldDB" id="A0A5N6XII0"/>
<dbReference type="InterPro" id="IPR001279">
    <property type="entry name" value="Metallo-B-lactamas"/>
</dbReference>
<evidence type="ECO:0000256" key="5">
    <source>
        <dbReference type="ARBA" id="ARBA00022833"/>
    </source>
</evidence>
<evidence type="ECO:0000256" key="4">
    <source>
        <dbReference type="ARBA" id="ARBA00022801"/>
    </source>
</evidence>
<comment type="cofactor">
    <cofactor evidence="1">
        <name>Zn(2+)</name>
        <dbReference type="ChEBI" id="CHEBI:29105"/>
    </cofactor>
</comment>
<accession>A0A5N6XII0</accession>
<dbReference type="CDD" id="cd07729">
    <property type="entry name" value="AHL_lactonase_MBL-fold"/>
    <property type="match status" value="1"/>
</dbReference>
<dbReference type="SUPFAM" id="SSF56281">
    <property type="entry name" value="Metallo-hydrolase/oxidoreductase"/>
    <property type="match status" value="1"/>
</dbReference>
<feature type="domain" description="Metallo-beta-lactamase" evidence="6">
    <location>
        <begin position="140"/>
        <end position="353"/>
    </location>
</feature>
<evidence type="ECO:0000256" key="2">
    <source>
        <dbReference type="ARBA" id="ARBA00007749"/>
    </source>
</evidence>
<evidence type="ECO:0000313" key="7">
    <source>
        <dbReference type="EMBL" id="KAE8333044.1"/>
    </source>
</evidence>
<keyword evidence="8" id="KW-1185">Reference proteome</keyword>
<keyword evidence="4" id="KW-0378">Hydrolase</keyword>
<dbReference type="Pfam" id="PF00753">
    <property type="entry name" value="Lactamase_B"/>
    <property type="match status" value="1"/>
</dbReference>